<dbReference type="EMBL" id="GEDC01021108">
    <property type="protein sequence ID" value="JAS16190.1"/>
    <property type="molecule type" value="Transcribed_RNA"/>
</dbReference>
<organism evidence="3">
    <name type="scientific">Clastoptera arizonana</name>
    <name type="common">Arizona spittle bug</name>
    <dbReference type="NCBI Taxonomy" id="38151"/>
    <lineage>
        <taxon>Eukaryota</taxon>
        <taxon>Metazoa</taxon>
        <taxon>Ecdysozoa</taxon>
        <taxon>Arthropoda</taxon>
        <taxon>Hexapoda</taxon>
        <taxon>Insecta</taxon>
        <taxon>Pterygota</taxon>
        <taxon>Neoptera</taxon>
        <taxon>Paraneoptera</taxon>
        <taxon>Hemiptera</taxon>
        <taxon>Auchenorrhyncha</taxon>
        <taxon>Cercopoidea</taxon>
        <taxon>Clastopteridae</taxon>
        <taxon>Clastoptera</taxon>
    </lineage>
</organism>
<protein>
    <recommendedName>
        <fullName evidence="4">Secreted protein</fullName>
    </recommendedName>
</protein>
<reference evidence="3" key="1">
    <citation type="submission" date="2015-12" db="EMBL/GenBank/DDBJ databases">
        <title>De novo transcriptome assembly of four potential Pierce s Disease insect vectors from Arizona vineyards.</title>
        <authorList>
            <person name="Tassone E.E."/>
        </authorList>
    </citation>
    <scope>NUCLEOTIDE SEQUENCE</scope>
</reference>
<keyword evidence="1" id="KW-0732">Signal</keyword>
<proteinExistence type="predicted"/>
<name>A0A1B6E4T2_9HEMI</name>
<evidence type="ECO:0000256" key="1">
    <source>
        <dbReference type="SAM" id="SignalP"/>
    </source>
</evidence>
<evidence type="ECO:0000313" key="3">
    <source>
        <dbReference type="EMBL" id="JAS32940.1"/>
    </source>
</evidence>
<sequence length="149" mass="16937">MLVFSVVVVIRMTILTGQRYFGSALPICPSPQVDVGGRKLFRGVRSQRPLRPSLGPWDVRDQPVVSLVQEVDNVAVVIRSVLTQVAVVPRHWAHPVSVLDFLSLVKFYVIIFKCHHISTITLDQLNREPKRFKNMSHHYSENQEGNPMP</sequence>
<accession>A0A1B6E4T2</accession>
<evidence type="ECO:0000313" key="2">
    <source>
        <dbReference type="EMBL" id="JAS16190.1"/>
    </source>
</evidence>
<dbReference type="EMBL" id="GEDC01004358">
    <property type="protein sequence ID" value="JAS32940.1"/>
    <property type="molecule type" value="Transcribed_RNA"/>
</dbReference>
<feature type="non-terminal residue" evidence="3">
    <location>
        <position position="149"/>
    </location>
</feature>
<gene>
    <name evidence="3" type="ORF">g.43571</name>
    <name evidence="2" type="ORF">g.43573</name>
</gene>
<feature type="chain" id="PRO_5008581810" description="Secreted protein" evidence="1">
    <location>
        <begin position="25"/>
        <end position="149"/>
    </location>
</feature>
<feature type="signal peptide" evidence="1">
    <location>
        <begin position="1"/>
        <end position="24"/>
    </location>
</feature>
<dbReference type="AlphaFoldDB" id="A0A1B6E4T2"/>
<evidence type="ECO:0008006" key="4">
    <source>
        <dbReference type="Google" id="ProtNLM"/>
    </source>
</evidence>